<dbReference type="Pfam" id="PF24874">
    <property type="entry name" value="Piezo_THU9_anchor"/>
    <property type="match status" value="1"/>
</dbReference>
<evidence type="ECO:0000256" key="2">
    <source>
        <dbReference type="ARBA" id="ARBA00007821"/>
    </source>
</evidence>
<feature type="transmembrane region" description="Helical" evidence="10">
    <location>
        <begin position="894"/>
        <end position="916"/>
    </location>
</feature>
<feature type="transmembrane region" description="Helical" evidence="10">
    <location>
        <begin position="178"/>
        <end position="196"/>
    </location>
</feature>
<evidence type="ECO:0000313" key="17">
    <source>
        <dbReference type="Proteomes" id="UP000093561"/>
    </source>
</evidence>
<dbReference type="InterPro" id="IPR027272">
    <property type="entry name" value="Piezo"/>
</dbReference>
<feature type="transmembrane region" description="Helical" evidence="10">
    <location>
        <begin position="104"/>
        <end position="132"/>
    </location>
</feature>
<proteinExistence type="inferred from homology"/>
<dbReference type="Pfam" id="PF15917">
    <property type="entry name" value="Piezo_TM25-28"/>
    <property type="match status" value="1"/>
</dbReference>
<feature type="transmembrane region" description="Helical" evidence="10">
    <location>
        <begin position="62"/>
        <end position="84"/>
    </location>
</feature>
<evidence type="ECO:0000256" key="1">
    <source>
        <dbReference type="ARBA" id="ARBA00004651"/>
    </source>
</evidence>
<feature type="transmembrane region" description="Helical" evidence="10">
    <location>
        <begin position="35"/>
        <end position="57"/>
    </location>
</feature>
<reference evidence="17" key="1">
    <citation type="submission" date="2015-03" db="EMBL/GenBank/DDBJ databases">
        <title>Wuchereria bancrofti Genome Sequencing Papua New Guinea Strain.</title>
        <authorList>
            <person name="Small S.T."/>
            <person name="Serre D."/>
            <person name="Zimmerman P.A."/>
        </authorList>
    </citation>
    <scope>NUCLEOTIDE SEQUENCE [LARGE SCALE GENOMIC DNA]</scope>
    <source>
        <strain evidence="17">pt0022</strain>
    </source>
</reference>
<evidence type="ECO:0000256" key="8">
    <source>
        <dbReference type="ARBA" id="ARBA00023136"/>
    </source>
</evidence>
<feature type="domain" description="Piezo transmembrane helical unit" evidence="15">
    <location>
        <begin position="852"/>
        <end position="973"/>
    </location>
</feature>
<evidence type="ECO:0000256" key="11">
    <source>
        <dbReference type="SAM" id="Coils"/>
    </source>
</evidence>
<organism evidence="17 18">
    <name type="scientific">Wuchereria bancrofti</name>
    <dbReference type="NCBI Taxonomy" id="6293"/>
    <lineage>
        <taxon>Eukaryota</taxon>
        <taxon>Metazoa</taxon>
        <taxon>Ecdysozoa</taxon>
        <taxon>Nematoda</taxon>
        <taxon>Chromadorea</taxon>
        <taxon>Rhabditida</taxon>
        <taxon>Spirurina</taxon>
        <taxon>Spiruromorpha</taxon>
        <taxon>Filarioidea</taxon>
        <taxon>Onchocercidae</taxon>
        <taxon>Wuchereria</taxon>
    </lineage>
</organism>
<evidence type="ECO:0000256" key="5">
    <source>
        <dbReference type="ARBA" id="ARBA00022692"/>
    </source>
</evidence>
<dbReference type="GO" id="GO:0005886">
    <property type="term" value="C:plasma membrane"/>
    <property type="evidence" value="ECO:0007669"/>
    <property type="project" value="UniProtKB-SubCell"/>
</dbReference>
<keyword evidence="6 10" id="KW-1133">Transmembrane helix</keyword>
<feature type="transmembrane region" description="Helical" evidence="10">
    <location>
        <begin position="613"/>
        <end position="630"/>
    </location>
</feature>
<feature type="transmembrane region" description="Helical" evidence="10">
    <location>
        <begin position="870"/>
        <end position="887"/>
    </location>
</feature>
<dbReference type="GO" id="GO:0071260">
    <property type="term" value="P:cellular response to mechanical stimulus"/>
    <property type="evidence" value="ECO:0007669"/>
    <property type="project" value="TreeGrafter"/>
</dbReference>
<comment type="subcellular location">
    <subcellularLocation>
        <location evidence="1">Cell membrane</location>
        <topology evidence="1">Multi-pass membrane protein</topology>
    </subcellularLocation>
    <subcellularLocation>
        <location evidence="10">Membrane</location>
        <topology evidence="10">Multi-pass membrane protein</topology>
    </subcellularLocation>
</comment>
<dbReference type="Proteomes" id="UP000093561">
    <property type="component" value="Unassembled WGS sequence"/>
</dbReference>
<feature type="transmembrane region" description="Helical" evidence="10">
    <location>
        <begin position="1052"/>
        <end position="1070"/>
    </location>
</feature>
<dbReference type="Pfam" id="PF23188">
    <property type="entry name" value="THU_Piezo1"/>
    <property type="match status" value="1"/>
</dbReference>
<feature type="transmembrane region" description="Helical" evidence="10">
    <location>
        <begin position="549"/>
        <end position="574"/>
    </location>
</feature>
<dbReference type="GO" id="GO:0050982">
    <property type="term" value="P:detection of mechanical stimulus"/>
    <property type="evidence" value="ECO:0007669"/>
    <property type="project" value="TreeGrafter"/>
</dbReference>
<feature type="transmembrane region" description="Helical" evidence="10">
    <location>
        <begin position="1177"/>
        <end position="1197"/>
    </location>
</feature>
<name>A0AAF5PP64_WUCBA</name>
<feature type="transmembrane region" description="Helical" evidence="10">
    <location>
        <begin position="509"/>
        <end position="528"/>
    </location>
</feature>
<evidence type="ECO:0000256" key="10">
    <source>
        <dbReference type="RuleBase" id="RU362023"/>
    </source>
</evidence>
<keyword evidence="7" id="KW-0406">Ion transport</keyword>
<sequence length="2028" mass="234630">MAESLIHFTLRCVIYVITVVIFGITTITTNQSIIAIIYFILFSTYCIIFQTSMNFFLHRSTFFWYILITLTLTHLVLLIDRYIVKYEVNSGDILLGPLATEYRVLSNIVGHFITVSILFVLATLCVVIDLISLNYKVKLPSSCSTLMRDFGRILLITCIRLSDISCSLLLAFCAIHRVSPAALPVLFVAVLLFIPLPANIKRIACFLITYYVLAVTMFKLIFDAYEGFIDYPDFCDTHLIKWLYWIGLISDNTKPALAPVVCTCTLTARSSLQHIKKMYAVRYKKALPILPFPDVDCTNADRGTIYFIKFYANFIVYKFGYELYMIFVLLSAVVASNIISLLSVTILVICLLMDRWRIRRIFLIFVCYHLVVLVYSLLAYIGPVPGKCYYEIPIHPYFAPYFAFINNGQYPASSQRKSSYAIYCYFLNVGVSIMQYCNFKIERVEGDGASGGSNDGILLALHRNESLECNPAPHFFSAHVKVLDELKQCVCSYYHWVVLLLVLSDGIRLSSPVFLSAVLIILAFINLWRGADLYLSHPSVFIRKWRLITIYLLAAVFLRIAALVGDGLIGHFLLYDKANHSISYASFHVMLSYFSNSSEDNTTPYGELSTDSLLFDVLTFAALLLQLRLISSWHFQRTVIDTRADRIVCYRGVVLQTQLIYKAMTYHQQQDYRRLAKIKRTVGAMANLNLPFGEWFIESIRGWNENLLHAVDSATENIEEATFSSHSSTSEIKTGQDGGMKGSKKTQTPYITISALLSTCALWMARKTLSYRYIRFVINEEKRLLLEKLPKELTLASQNSLGKLEKCNLGNEICLVTSSRDIVKYMNEVHHRWLKLPLLWRLMDAIGTFWICNTALLCYLVIIVSHGQSACLLTFPLTMLVFFWGAITERKRRLLWTIAIFYVQIMILVSVCFKYTSLPWVCKEWMKCGRWSMAMVGRFVGIADEPISVVIFCLLVLVLFTHRHNMRRNGFWYASSRQLLRNEDHKKCCLWSALLDILRLRQRSPSNYYPWMILSDLLALITMIVNFSNFDLARRDAFTLLESKSSLLPDTFVYYFMTSLGMIILDRIIYLKRAIRVKFLYLVVEVIGIHIYILIILLISPQIDENRRMTVGLFIWYIARGIHMLSSAFQVRDGYPKFIVGDVMMKSNPVSWALYVGYFYTVPVFEIATILDWTFTSTTLTLLDFYILKTINYYLYFIKGMRKLEAFYPRKRAELTSVPVKVFLGGGILFVVFVILVMLILFISENMFVGIFLPVQMVFTLRIDKQPILYECHLEDLPLISDQEYNYLIKYFAFDIYAQNFIKSLGAETIVKATLSSRGMIYYAHRDWKDQLIQLANESINGLKLKSRIYLRRMRIQEQTDNLLKKTDTTPLETAREWEMEMEQQELEHLSNVLKSANCSDVFEMDISEIVRPLITVPNGDLMYENPTIAEEQFNHRFAYFNYSFKYMTKLVLKPDCTTRLEGGSVSHVVTLEQYGVSHDGSTIGTMEAPRFFFFVSKVSSSYLRLLNISTPSLVMTFAMVYLLSFKLRDILMTKPFELTFRELGDPSRLIRLCTSISIEPMKRIFRERSARNSCSNCQIMQFKIEILNAKLDELQVKHKGCTNSHISNNSEMTVGNAKRSIKVFARTTDVINWKARCRSLEKEFKQLREDALSQESAFQSEIEQYQNEKDKLGEQLHDVEHKIVDLNAALQKNCNEGVELLAVKQNVEKRFKEKLEKQKREVENAVRGRMEEIKRQCHLTALEIVQYELMLKKAHEENMELCYRFYKVDNSLQSVKFATEEPANFQSQLKEKLGALVKKFRNEANNSKKKMMMYVLNNFEAAVKVILSDEPHFCYLIKSGIALAFAGNEEINEKSKITIANSGRKEKSDRKEKKKALMDCNELTSQIYSLLEFYQKRAENLTKNVWHITNRVGRIEQIMKRVGDSSNILTMNECTYSISQNMRELEDMNKKFEILHKETSEMCQKIRSEIWNSKELEKLMVEGNRLVEICKRIAYKQQELGIKQVNAELKYGQLRKQILAGLKVFRF</sequence>
<evidence type="ECO:0000256" key="9">
    <source>
        <dbReference type="ARBA" id="ARBA00023303"/>
    </source>
</evidence>
<keyword evidence="11" id="KW-0175">Coiled coil</keyword>
<evidence type="ECO:0000256" key="7">
    <source>
        <dbReference type="ARBA" id="ARBA00023065"/>
    </source>
</evidence>
<feature type="coiled-coil region" evidence="11">
    <location>
        <begin position="1631"/>
        <end position="1733"/>
    </location>
</feature>
<feature type="transmembrane region" description="Helical" evidence="10">
    <location>
        <begin position="1152"/>
        <end position="1171"/>
    </location>
</feature>
<feature type="transmembrane region" description="Helical" evidence="10">
    <location>
        <begin position="12"/>
        <end position="29"/>
    </location>
</feature>
<accession>A0AAF5PP64</accession>
<feature type="transmembrane region" description="Helical" evidence="10">
    <location>
        <begin position="1218"/>
        <end position="1243"/>
    </location>
</feature>
<feature type="transmembrane region" description="Helical" evidence="10">
    <location>
        <begin position="936"/>
        <end position="960"/>
    </location>
</feature>
<keyword evidence="9 10" id="KW-0407">Ion channel</keyword>
<feature type="transmembrane region" description="Helical" evidence="10">
    <location>
        <begin position="1111"/>
        <end position="1131"/>
    </location>
</feature>
<evidence type="ECO:0000259" key="15">
    <source>
        <dbReference type="Pfam" id="PF23188"/>
    </source>
</evidence>
<evidence type="ECO:0000256" key="3">
    <source>
        <dbReference type="ARBA" id="ARBA00022448"/>
    </source>
</evidence>
<feature type="transmembrane region" description="Helical" evidence="10">
    <location>
        <begin position="361"/>
        <end position="381"/>
    </location>
</feature>
<keyword evidence="3" id="KW-0813">Transport</keyword>
<dbReference type="InterPro" id="IPR031334">
    <property type="entry name" value="Piezo_cap_dom"/>
</dbReference>
<feature type="domain" description="Piezo non-specific cation channel cap" evidence="13">
    <location>
        <begin position="1278"/>
        <end position="1559"/>
    </location>
</feature>
<feature type="domain" description="Piezo TM25-28" evidence="14">
    <location>
        <begin position="467"/>
        <end position="682"/>
    </location>
</feature>
<dbReference type="InterPro" id="IPR056768">
    <property type="entry name" value="THU_Piezo"/>
</dbReference>
<dbReference type="WBParaSite" id="mrna-Wban_03527">
    <property type="protein sequence ID" value="mrna-Wban_03527"/>
    <property type="gene ID" value="Wban_03527"/>
</dbReference>
<reference evidence="17" key="2">
    <citation type="journal article" date="2016" name="Mol. Ecol.">
        <title>Population genomics of the filarial nematode parasite Wuchereria bancrofti from mosquitoes.</title>
        <authorList>
            <person name="Small S.T."/>
            <person name="Reimer L.J."/>
            <person name="Tisch D.J."/>
            <person name="King C.L."/>
            <person name="Christensen B.M."/>
            <person name="Siba P.M."/>
            <person name="Kazura J.W."/>
            <person name="Serre D."/>
            <person name="Zimmerman P.A."/>
        </authorList>
    </citation>
    <scope>NUCLEOTIDE SEQUENCE</scope>
    <source>
        <strain evidence="17">pt0022</strain>
    </source>
</reference>
<feature type="transmembrane region" description="Helical" evidence="10">
    <location>
        <begin position="203"/>
        <end position="222"/>
    </location>
</feature>
<evidence type="ECO:0000256" key="6">
    <source>
        <dbReference type="ARBA" id="ARBA00022989"/>
    </source>
</evidence>
<feature type="domain" description="Piezo THU9 and anchor" evidence="16">
    <location>
        <begin position="1007"/>
        <end position="1244"/>
    </location>
</feature>
<dbReference type="PANTHER" id="PTHR13167">
    <property type="entry name" value="PIEZO-TYPE MECHANOSENSITIVE ION CHANNEL COMPONENT"/>
    <property type="match status" value="1"/>
</dbReference>
<protein>
    <recommendedName>
        <fullName evidence="10">Piezo-type mechanosensitive ion channel component</fullName>
    </recommendedName>
</protein>
<dbReference type="GO" id="GO:0008381">
    <property type="term" value="F:mechanosensitive monoatomic ion channel activity"/>
    <property type="evidence" value="ECO:0007669"/>
    <property type="project" value="InterPro"/>
</dbReference>
<evidence type="ECO:0000259" key="13">
    <source>
        <dbReference type="Pfam" id="PF12166"/>
    </source>
</evidence>
<keyword evidence="4" id="KW-1003">Cell membrane</keyword>
<feature type="transmembrane region" description="Helical" evidence="10">
    <location>
        <begin position="1079"/>
        <end position="1099"/>
    </location>
</feature>
<feature type="transmembrane region" description="Helical" evidence="10">
    <location>
        <begin position="323"/>
        <end position="349"/>
    </location>
</feature>
<feature type="transmembrane region" description="Helical" evidence="10">
    <location>
        <begin position="842"/>
        <end position="864"/>
    </location>
</feature>
<dbReference type="GO" id="GO:0005261">
    <property type="term" value="F:monoatomic cation channel activity"/>
    <property type="evidence" value="ECO:0007669"/>
    <property type="project" value="TreeGrafter"/>
</dbReference>
<comment type="similarity">
    <text evidence="2 10">Belongs to the PIEZO (TC 1.A.75) family.</text>
</comment>
<evidence type="ECO:0000313" key="18">
    <source>
        <dbReference type="WBParaSite" id="mrna-Wban_03527"/>
    </source>
</evidence>
<keyword evidence="5 10" id="KW-0812">Transmembrane</keyword>
<keyword evidence="8 10" id="KW-0472">Membrane</keyword>
<dbReference type="InterPro" id="IPR056770">
    <property type="entry name" value="Piezo_THU9_anchor"/>
</dbReference>
<dbReference type="Pfam" id="PF12166">
    <property type="entry name" value="Piezo_cap"/>
    <property type="match status" value="1"/>
</dbReference>
<evidence type="ECO:0000259" key="16">
    <source>
        <dbReference type="Pfam" id="PF24874"/>
    </source>
</evidence>
<dbReference type="GO" id="GO:0042391">
    <property type="term" value="P:regulation of membrane potential"/>
    <property type="evidence" value="ECO:0007669"/>
    <property type="project" value="TreeGrafter"/>
</dbReference>
<dbReference type="PANTHER" id="PTHR13167:SF25">
    <property type="entry name" value="PIEZO-TYPE MECHANOSENSITIVE ION CHANNEL COMPONENT"/>
    <property type="match status" value="1"/>
</dbReference>
<feature type="transmembrane region" description="Helical" evidence="10">
    <location>
        <begin position="153"/>
        <end position="172"/>
    </location>
</feature>
<feature type="transmembrane region" description="Helical" evidence="10">
    <location>
        <begin position="1008"/>
        <end position="1032"/>
    </location>
</feature>
<dbReference type="InterPro" id="IPR031805">
    <property type="entry name" value="Piezo_TM25-28"/>
</dbReference>
<evidence type="ECO:0000256" key="12">
    <source>
        <dbReference type="SAM" id="MobiDB-lite"/>
    </source>
</evidence>
<evidence type="ECO:0000259" key="14">
    <source>
        <dbReference type="Pfam" id="PF15917"/>
    </source>
</evidence>
<reference evidence="18" key="3">
    <citation type="submission" date="2024-02" db="UniProtKB">
        <authorList>
            <consortium name="WormBaseParasite"/>
        </authorList>
    </citation>
    <scope>IDENTIFICATION</scope>
    <source>
        <strain evidence="18">pt0022</strain>
    </source>
</reference>
<comment type="caution">
    <text evidence="10">Lacks conserved residue(s) required for the propagation of feature annotation.</text>
</comment>
<feature type="region of interest" description="Disordered" evidence="12">
    <location>
        <begin position="725"/>
        <end position="745"/>
    </location>
</feature>
<evidence type="ECO:0000256" key="4">
    <source>
        <dbReference type="ARBA" id="ARBA00022475"/>
    </source>
</evidence>